<dbReference type="GeneID" id="104778930"/>
<dbReference type="PANTHER" id="PTHR31672">
    <property type="entry name" value="BNACNNG10540D PROTEIN"/>
    <property type="match status" value="1"/>
</dbReference>
<dbReference type="Gene3D" id="2.120.10.80">
    <property type="entry name" value="Kelch-type beta propeller"/>
    <property type="match status" value="1"/>
</dbReference>
<proteinExistence type="predicted"/>
<reference evidence="3" key="2">
    <citation type="submission" date="2025-08" db="UniProtKB">
        <authorList>
            <consortium name="RefSeq"/>
        </authorList>
    </citation>
    <scope>IDENTIFICATION</scope>
    <source>
        <tissue evidence="3">Leaf</tissue>
    </source>
</reference>
<dbReference type="SMART" id="SM00256">
    <property type="entry name" value="FBOX"/>
    <property type="match status" value="1"/>
</dbReference>
<evidence type="ECO:0000313" key="2">
    <source>
        <dbReference type="Proteomes" id="UP000694864"/>
    </source>
</evidence>
<dbReference type="InterPro" id="IPR001810">
    <property type="entry name" value="F-box_dom"/>
</dbReference>
<keyword evidence="2" id="KW-1185">Reference proteome</keyword>
<dbReference type="InterPro" id="IPR017451">
    <property type="entry name" value="F-box-assoc_interact_dom"/>
</dbReference>
<dbReference type="PANTHER" id="PTHR31672:SF13">
    <property type="entry name" value="F-BOX PROTEIN CPR30-LIKE"/>
    <property type="match status" value="1"/>
</dbReference>
<dbReference type="InterPro" id="IPR050796">
    <property type="entry name" value="SCF_F-box_component"/>
</dbReference>
<reference evidence="2" key="1">
    <citation type="journal article" date="2014" name="Nat. Commun.">
        <title>The emerging biofuel crop Camelina sativa retains a highly undifferentiated hexaploid genome structure.</title>
        <authorList>
            <person name="Kagale S."/>
            <person name="Koh C."/>
            <person name="Nixon J."/>
            <person name="Bollina V."/>
            <person name="Clarke W.E."/>
            <person name="Tuteja R."/>
            <person name="Spillane C."/>
            <person name="Robinson S.J."/>
            <person name="Links M.G."/>
            <person name="Clarke C."/>
            <person name="Higgins E.E."/>
            <person name="Huebert T."/>
            <person name="Sharpe A.G."/>
            <person name="Parkin I.A."/>
        </authorList>
    </citation>
    <scope>NUCLEOTIDE SEQUENCE [LARGE SCALE GENOMIC DNA]</scope>
    <source>
        <strain evidence="2">cv. DH55</strain>
    </source>
</reference>
<dbReference type="InterPro" id="IPR015915">
    <property type="entry name" value="Kelch-typ_b-propeller"/>
</dbReference>
<dbReference type="RefSeq" id="XP_010501637.1">
    <property type="nucleotide sequence ID" value="XM_010503335.1"/>
</dbReference>
<evidence type="ECO:0000313" key="3">
    <source>
        <dbReference type="RefSeq" id="XP_010501637.1"/>
    </source>
</evidence>
<dbReference type="Proteomes" id="UP000694864">
    <property type="component" value="Chromosome 3"/>
</dbReference>
<dbReference type="InterPro" id="IPR006527">
    <property type="entry name" value="F-box-assoc_dom_typ1"/>
</dbReference>
<dbReference type="InterPro" id="IPR036047">
    <property type="entry name" value="F-box-like_dom_sf"/>
</dbReference>
<accession>A0ABM0YIX7</accession>
<dbReference type="SUPFAM" id="SSF81383">
    <property type="entry name" value="F-box domain"/>
    <property type="match status" value="1"/>
</dbReference>
<sequence>MSKKLCSRTECLYHDVVELILERAPATSLMRFKAVSKQWKSTIESPLFQERQYKHRQQSGDPDVLMVPVLVYGDGLTVPKDVEQISEIECLRTLVVGSSSSLQIPTPWDNTYYFVAESCCDGLVCLYFPDRSGFVVNPTTRWHRVLPLSSFNQLIIDTGKTIFFELGFGKDKFTGRYKAVWLYNSSELSLEDGTATTCEVFDFTTNAWRYVTPSAPYRIFSRDPAYVDGSLYWFTVDCPETQVISLDLHTEAFQVIPVTPFANAKPDKFNMCNLDDRLCVSSMNWPNQDIWSFNSESKTWAKIYSLDLDQTFIKFDFQVQCPVVPLALLDGDKKNKKKKKLLYFSRQDSRTLVVHDPQTKTYDAAFTADSIGFPVCYFQSLFSIK</sequence>
<evidence type="ECO:0000259" key="1">
    <source>
        <dbReference type="SMART" id="SM00256"/>
    </source>
</evidence>
<protein>
    <submittedName>
        <fullName evidence="3">F-box/LRR-repeat/kelch-repeat protein At1g09650-like</fullName>
    </submittedName>
</protein>
<gene>
    <name evidence="3" type="primary">LOC104778930</name>
</gene>
<dbReference type="SUPFAM" id="SSF50965">
    <property type="entry name" value="Galactose oxidase, central domain"/>
    <property type="match status" value="1"/>
</dbReference>
<dbReference type="Pfam" id="PF00646">
    <property type="entry name" value="F-box"/>
    <property type="match status" value="1"/>
</dbReference>
<dbReference type="InterPro" id="IPR011043">
    <property type="entry name" value="Gal_Oxase/kelch_b-propeller"/>
</dbReference>
<feature type="domain" description="F-box" evidence="1">
    <location>
        <begin position="12"/>
        <end position="51"/>
    </location>
</feature>
<name>A0ABM0YIX7_CAMSA</name>
<organism evidence="2 3">
    <name type="scientific">Camelina sativa</name>
    <name type="common">False flax</name>
    <name type="synonym">Myagrum sativum</name>
    <dbReference type="NCBI Taxonomy" id="90675"/>
    <lineage>
        <taxon>Eukaryota</taxon>
        <taxon>Viridiplantae</taxon>
        <taxon>Streptophyta</taxon>
        <taxon>Embryophyta</taxon>
        <taxon>Tracheophyta</taxon>
        <taxon>Spermatophyta</taxon>
        <taxon>Magnoliopsida</taxon>
        <taxon>eudicotyledons</taxon>
        <taxon>Gunneridae</taxon>
        <taxon>Pentapetalae</taxon>
        <taxon>rosids</taxon>
        <taxon>malvids</taxon>
        <taxon>Brassicales</taxon>
        <taxon>Brassicaceae</taxon>
        <taxon>Camelineae</taxon>
        <taxon>Camelina</taxon>
    </lineage>
</organism>
<dbReference type="CDD" id="cd22157">
    <property type="entry name" value="F-box_AtFBW1-like"/>
    <property type="match status" value="1"/>
</dbReference>
<dbReference type="Pfam" id="PF07734">
    <property type="entry name" value="FBA_1"/>
    <property type="match status" value="1"/>
</dbReference>
<dbReference type="NCBIfam" id="TIGR01640">
    <property type="entry name" value="F_box_assoc_1"/>
    <property type="match status" value="1"/>
</dbReference>